<keyword evidence="2" id="KW-1185">Reference proteome</keyword>
<dbReference type="RefSeq" id="WP_034749344.1">
    <property type="nucleotide sequence ID" value="NZ_BAUT01000061.1"/>
</dbReference>
<reference evidence="1" key="1">
    <citation type="journal article" date="2014" name="Genome Announc.">
        <title>Draft Genome Sequences of Three Alkaliphilic Bacillus Strains, Bacillus wakoensis JCM 9140T, Bacillus akibai JCM 9157T, and Bacillus hemicellulosilyticus JCM 9152T.</title>
        <authorList>
            <person name="Yuki M."/>
            <person name="Oshima K."/>
            <person name="Suda W."/>
            <person name="Oshida Y."/>
            <person name="Kitamura K."/>
            <person name="Iida T."/>
            <person name="Hattori M."/>
            <person name="Ohkuma M."/>
        </authorList>
    </citation>
    <scope>NUCLEOTIDE SEQUENCE [LARGE SCALE GENOMIC DNA]</scope>
    <source>
        <strain evidence="1">JCM 9140</strain>
    </source>
</reference>
<dbReference type="Proteomes" id="UP000018890">
    <property type="component" value="Unassembled WGS sequence"/>
</dbReference>
<accession>W4Q6T5</accession>
<comment type="caution">
    <text evidence="1">The sequence shown here is derived from an EMBL/GenBank/DDBJ whole genome shotgun (WGS) entry which is preliminary data.</text>
</comment>
<dbReference type="OrthoDB" id="2084556at2"/>
<gene>
    <name evidence="1" type="ORF">JCM9140_3868</name>
</gene>
<name>W4Q6T5_9BACI</name>
<dbReference type="Pfam" id="PF10955">
    <property type="entry name" value="Fin"/>
    <property type="match status" value="1"/>
</dbReference>
<evidence type="ECO:0000313" key="2">
    <source>
        <dbReference type="Proteomes" id="UP000018890"/>
    </source>
</evidence>
<evidence type="ECO:0000313" key="1">
    <source>
        <dbReference type="EMBL" id="GAE27712.1"/>
    </source>
</evidence>
<dbReference type="AlphaFoldDB" id="W4Q6T5"/>
<dbReference type="GO" id="GO:0010468">
    <property type="term" value="P:regulation of gene expression"/>
    <property type="evidence" value="ECO:0007669"/>
    <property type="project" value="InterPro"/>
</dbReference>
<protein>
    <recommendedName>
        <fullName evidence="3">Fin: required for the switch from sigmaF to sigmaG during sporulation</fullName>
    </recommendedName>
</protein>
<organism evidence="1 2">
    <name type="scientific">Halalkalibacter wakoensis JCM 9140</name>
    <dbReference type="NCBI Taxonomy" id="1236970"/>
    <lineage>
        <taxon>Bacteria</taxon>
        <taxon>Bacillati</taxon>
        <taxon>Bacillota</taxon>
        <taxon>Bacilli</taxon>
        <taxon>Bacillales</taxon>
        <taxon>Bacillaceae</taxon>
        <taxon>Halalkalibacter</taxon>
    </lineage>
</organism>
<proteinExistence type="predicted"/>
<evidence type="ECO:0008006" key="3">
    <source>
        <dbReference type="Google" id="ProtNLM"/>
    </source>
</evidence>
<sequence>MAIHYYCRHCKTDLGAINQEVQSQSLGFDHLTHSERTEMVSYEENGDMSVHAICEDCHEALTRNPELHQLDHLIQ</sequence>
<dbReference type="STRING" id="1236970.JCM9140_3868"/>
<dbReference type="InterPro" id="IPR020115">
    <property type="entry name" value="Fin"/>
</dbReference>
<dbReference type="EMBL" id="BAUT01000061">
    <property type="protein sequence ID" value="GAE27712.1"/>
    <property type="molecule type" value="Genomic_DNA"/>
</dbReference>